<comment type="caution">
    <text evidence="1">The sequence shown here is derived from an EMBL/GenBank/DDBJ whole genome shotgun (WGS) entry which is preliminary data.</text>
</comment>
<proteinExistence type="predicted"/>
<reference evidence="1 2" key="1">
    <citation type="submission" date="2017-02" db="EMBL/GenBank/DDBJ databases">
        <title>Genomes of Trichoderma spp. with biocontrol activity.</title>
        <authorList>
            <person name="Gardiner D."/>
            <person name="Kazan K."/>
            <person name="Vos C."/>
            <person name="Harvey P."/>
        </authorList>
    </citation>
    <scope>NUCLEOTIDE SEQUENCE [LARGE SCALE GENOMIC DNA]</scope>
    <source>
        <strain evidence="1 2">A5MH</strain>
    </source>
</reference>
<dbReference type="EMBL" id="MTYH01000127">
    <property type="protein sequence ID" value="PNP37821.1"/>
    <property type="molecule type" value="Genomic_DNA"/>
</dbReference>
<protein>
    <submittedName>
        <fullName evidence="1">Uncharacterized protein</fullName>
    </submittedName>
</protein>
<evidence type="ECO:0000313" key="1">
    <source>
        <dbReference type="EMBL" id="PNP37821.1"/>
    </source>
</evidence>
<dbReference type="Proteomes" id="UP000236546">
    <property type="component" value="Unassembled WGS sequence"/>
</dbReference>
<gene>
    <name evidence="1" type="ORF">TGAMA5MH_10306</name>
</gene>
<evidence type="ECO:0000313" key="2">
    <source>
        <dbReference type="Proteomes" id="UP000236546"/>
    </source>
</evidence>
<sequence length="92" mass="10364">MHSSIVDLEHICQLLRLFVVIHVPYWRKICLEVLIYQGRQVCLARLDLGPEIVPGSTAPLDPEPGFRFVHIRAEPNGVAKGRLKGKRARVLG</sequence>
<dbReference type="AlphaFoldDB" id="A0A2K0SX17"/>
<name>A0A2K0SX17_9HYPO</name>
<organism evidence="1 2">
    <name type="scientific">Trichoderma gamsii</name>
    <dbReference type="NCBI Taxonomy" id="398673"/>
    <lineage>
        <taxon>Eukaryota</taxon>
        <taxon>Fungi</taxon>
        <taxon>Dikarya</taxon>
        <taxon>Ascomycota</taxon>
        <taxon>Pezizomycotina</taxon>
        <taxon>Sordariomycetes</taxon>
        <taxon>Hypocreomycetidae</taxon>
        <taxon>Hypocreales</taxon>
        <taxon>Hypocreaceae</taxon>
        <taxon>Trichoderma</taxon>
    </lineage>
</organism>
<accession>A0A2K0SX17</accession>